<feature type="transmembrane region" description="Helical" evidence="6">
    <location>
        <begin position="323"/>
        <end position="341"/>
    </location>
</feature>
<keyword evidence="4 6" id="KW-1133">Transmembrane helix</keyword>
<feature type="transmembrane region" description="Helical" evidence="6">
    <location>
        <begin position="266"/>
        <end position="286"/>
    </location>
</feature>
<keyword evidence="3 6" id="KW-0812">Transmembrane</keyword>
<feature type="transmembrane region" description="Helical" evidence="6">
    <location>
        <begin position="186"/>
        <end position="205"/>
    </location>
</feature>
<feature type="transmembrane region" description="Helical" evidence="6">
    <location>
        <begin position="298"/>
        <end position="317"/>
    </location>
</feature>
<comment type="subcellular location">
    <subcellularLocation>
        <location evidence="1">Cell membrane</location>
        <topology evidence="1">Multi-pass membrane protein</topology>
    </subcellularLocation>
</comment>
<feature type="transmembrane region" description="Helical" evidence="6">
    <location>
        <begin position="122"/>
        <end position="148"/>
    </location>
</feature>
<evidence type="ECO:0000256" key="4">
    <source>
        <dbReference type="ARBA" id="ARBA00022989"/>
    </source>
</evidence>
<dbReference type="PANTHER" id="PTHR42910:SF1">
    <property type="entry name" value="MAJOR FACILITATOR SUPERFAMILY (MFS) PROFILE DOMAIN-CONTAINING PROTEIN"/>
    <property type="match status" value="1"/>
</dbReference>
<feature type="domain" description="Major facilitator superfamily (MFS) profile" evidence="7">
    <location>
        <begin position="29"/>
        <end position="412"/>
    </location>
</feature>
<organism evidence="8">
    <name type="scientific">Bacillus sp. BS1807G30</name>
    <dbReference type="NCBI Taxonomy" id="3153756"/>
    <lineage>
        <taxon>Bacteria</taxon>
        <taxon>Bacillati</taxon>
        <taxon>Bacillota</taxon>
        <taxon>Bacilli</taxon>
        <taxon>Bacillales</taxon>
        <taxon>Bacillaceae</taxon>
        <taxon>Bacillus</taxon>
    </lineage>
</organism>
<dbReference type="Gene3D" id="1.20.1250.20">
    <property type="entry name" value="MFS general substrate transporter like domains"/>
    <property type="match status" value="1"/>
</dbReference>
<feature type="transmembrane region" description="Helical" evidence="6">
    <location>
        <begin position="239"/>
        <end position="260"/>
    </location>
</feature>
<feature type="transmembrane region" description="Helical" evidence="6">
    <location>
        <begin position="32"/>
        <end position="51"/>
    </location>
</feature>
<dbReference type="EMBL" id="CP157353">
    <property type="protein sequence ID" value="XBM02636.1"/>
    <property type="molecule type" value="Genomic_DNA"/>
</dbReference>
<gene>
    <name evidence="8" type="ORF">ABG082_10705</name>
</gene>
<dbReference type="GO" id="GO:0005886">
    <property type="term" value="C:plasma membrane"/>
    <property type="evidence" value="ECO:0007669"/>
    <property type="project" value="UniProtKB-SubCell"/>
</dbReference>
<name>A0AAU7FGA1_9BACI</name>
<accession>A0AAU7FGA1</accession>
<keyword evidence="5 6" id="KW-0472">Membrane</keyword>
<dbReference type="Pfam" id="PF07690">
    <property type="entry name" value="MFS_1"/>
    <property type="match status" value="1"/>
</dbReference>
<dbReference type="AlphaFoldDB" id="A0AAU7FGA1"/>
<evidence type="ECO:0000256" key="3">
    <source>
        <dbReference type="ARBA" id="ARBA00022692"/>
    </source>
</evidence>
<evidence type="ECO:0000256" key="1">
    <source>
        <dbReference type="ARBA" id="ARBA00004651"/>
    </source>
</evidence>
<dbReference type="InterPro" id="IPR020846">
    <property type="entry name" value="MFS_dom"/>
</dbReference>
<feature type="transmembrane region" description="Helical" evidence="6">
    <location>
        <begin position="155"/>
        <end position="174"/>
    </location>
</feature>
<feature type="transmembrane region" description="Helical" evidence="6">
    <location>
        <begin position="361"/>
        <end position="380"/>
    </location>
</feature>
<dbReference type="GO" id="GO:0022857">
    <property type="term" value="F:transmembrane transporter activity"/>
    <property type="evidence" value="ECO:0007669"/>
    <property type="project" value="InterPro"/>
</dbReference>
<feature type="transmembrane region" description="Helical" evidence="6">
    <location>
        <begin position="386"/>
        <end position="406"/>
    </location>
</feature>
<evidence type="ECO:0000259" key="7">
    <source>
        <dbReference type="PROSITE" id="PS50850"/>
    </source>
</evidence>
<dbReference type="CDD" id="cd17324">
    <property type="entry name" value="MFS_NepI_like"/>
    <property type="match status" value="1"/>
</dbReference>
<keyword evidence="2" id="KW-0813">Transport</keyword>
<evidence type="ECO:0000256" key="6">
    <source>
        <dbReference type="SAM" id="Phobius"/>
    </source>
</evidence>
<dbReference type="PROSITE" id="PS50850">
    <property type="entry name" value="MFS"/>
    <property type="match status" value="1"/>
</dbReference>
<dbReference type="RefSeq" id="WP_348936086.1">
    <property type="nucleotide sequence ID" value="NZ_CP157353.1"/>
</dbReference>
<proteinExistence type="predicted"/>
<protein>
    <submittedName>
        <fullName evidence="8">MFS transporter</fullName>
    </submittedName>
</protein>
<reference evidence="8" key="1">
    <citation type="submission" date="2024-05" db="EMBL/GenBank/DDBJ databases">
        <authorList>
            <person name="Liu Z."/>
        </authorList>
    </citation>
    <scope>NUCLEOTIDE SEQUENCE</scope>
    <source>
        <strain evidence="8">BS1807G30</strain>
    </source>
</reference>
<evidence type="ECO:0000256" key="5">
    <source>
        <dbReference type="ARBA" id="ARBA00023136"/>
    </source>
</evidence>
<dbReference type="InterPro" id="IPR011701">
    <property type="entry name" value="MFS"/>
</dbReference>
<dbReference type="SUPFAM" id="SSF103473">
    <property type="entry name" value="MFS general substrate transporter"/>
    <property type="match status" value="1"/>
</dbReference>
<sequence>MHEKRKMNAVEHSDLETTHLQITTRSTMTRNMALLFATASGMAVSNIYFAQPLLDSLASEFGISYSSVGMVITITQLCYALGLLLIVPLGDLFNQRRLIVAQMLVSVLSLILVSIAPTATVLFIGLAAVGLLAVVTQVLVAFAATWAAPEERGRIVGLVQSGIVIGILLARTFAGVLTDLAGWRSVYLVSGVMMLIITGVLYRYLPRADNKRVSISYVNLLASMFILFRQERILRIRGVLGFLIFVVFGTLWTSLVLPLSTTPYNLSHTAIGAFGLAGVAGALGAARAGSLADRGLGQLTTCIALVLLLFSWCFIFFTEYSLILLIVGIVILDLSVQAVHVTNQSMIFMVRPEARSRLTAAYMIFYSLGSALGSIVSTNIYANAGWNGVCLFGASISALALLYWMITYRFTAQITGTSDLK</sequence>
<evidence type="ECO:0000313" key="8">
    <source>
        <dbReference type="EMBL" id="XBM02636.1"/>
    </source>
</evidence>
<dbReference type="PANTHER" id="PTHR42910">
    <property type="entry name" value="TRANSPORTER SCO4007-RELATED"/>
    <property type="match status" value="1"/>
</dbReference>
<dbReference type="InterPro" id="IPR036259">
    <property type="entry name" value="MFS_trans_sf"/>
</dbReference>
<evidence type="ECO:0000256" key="2">
    <source>
        <dbReference type="ARBA" id="ARBA00022448"/>
    </source>
</evidence>
<feature type="transmembrane region" description="Helical" evidence="6">
    <location>
        <begin position="98"/>
        <end position="116"/>
    </location>
</feature>
<feature type="transmembrane region" description="Helical" evidence="6">
    <location>
        <begin position="63"/>
        <end position="86"/>
    </location>
</feature>